<evidence type="ECO:0000313" key="4">
    <source>
        <dbReference type="EMBL" id="ORC36624.1"/>
    </source>
</evidence>
<dbReference type="InterPro" id="IPR019196">
    <property type="entry name" value="ABC_transp_unknown"/>
</dbReference>
<feature type="transmembrane region" description="Helical" evidence="1">
    <location>
        <begin position="419"/>
        <end position="442"/>
    </location>
</feature>
<dbReference type="RefSeq" id="WP_083049190.1">
    <property type="nucleotide sequence ID" value="NZ_MWQY01000005.1"/>
</dbReference>
<evidence type="ECO:0000259" key="2">
    <source>
        <dbReference type="Pfam" id="PF09822"/>
    </source>
</evidence>
<dbReference type="Proteomes" id="UP000192343">
    <property type="component" value="Unassembled WGS sequence"/>
</dbReference>
<dbReference type="OrthoDB" id="354042at2"/>
<organism evidence="4 5">
    <name type="scientific">Marispirochaeta aestuarii</name>
    <dbReference type="NCBI Taxonomy" id="1963862"/>
    <lineage>
        <taxon>Bacteria</taxon>
        <taxon>Pseudomonadati</taxon>
        <taxon>Spirochaetota</taxon>
        <taxon>Spirochaetia</taxon>
        <taxon>Spirochaetales</taxon>
        <taxon>Spirochaetaceae</taxon>
        <taxon>Marispirochaeta</taxon>
    </lineage>
</organism>
<evidence type="ECO:0000313" key="5">
    <source>
        <dbReference type="Proteomes" id="UP000192343"/>
    </source>
</evidence>
<accession>A0A1Y1S0B2</accession>
<comment type="caution">
    <text evidence="4">The sequence shown here is derived from an EMBL/GenBank/DDBJ whole genome shotgun (WGS) entry which is preliminary data.</text>
</comment>
<evidence type="ECO:0000259" key="3">
    <source>
        <dbReference type="Pfam" id="PF23357"/>
    </source>
</evidence>
<proteinExistence type="predicted"/>
<dbReference type="SUPFAM" id="SSF52317">
    <property type="entry name" value="Class I glutamine amidotransferase-like"/>
    <property type="match status" value="1"/>
</dbReference>
<keyword evidence="1" id="KW-1133">Transmembrane helix</keyword>
<protein>
    <submittedName>
        <fullName evidence="4">Uncharacterized protein</fullName>
    </submittedName>
</protein>
<keyword evidence="5" id="KW-1185">Reference proteome</keyword>
<feature type="domain" description="ABC-type uncharacterised transport system" evidence="2">
    <location>
        <begin position="150"/>
        <end position="386"/>
    </location>
</feature>
<dbReference type="EMBL" id="MWQY01000005">
    <property type="protein sequence ID" value="ORC36624.1"/>
    <property type="molecule type" value="Genomic_DNA"/>
</dbReference>
<dbReference type="Pfam" id="PF23357">
    <property type="entry name" value="DUF7088"/>
    <property type="match status" value="1"/>
</dbReference>
<evidence type="ECO:0000256" key="1">
    <source>
        <dbReference type="SAM" id="Phobius"/>
    </source>
</evidence>
<dbReference type="InterPro" id="IPR029062">
    <property type="entry name" value="Class_I_gatase-like"/>
</dbReference>
<feature type="domain" description="DUF7088" evidence="3">
    <location>
        <begin position="41"/>
        <end position="126"/>
    </location>
</feature>
<dbReference type="Pfam" id="PF09822">
    <property type="entry name" value="ABC_transp_aux"/>
    <property type="match status" value="1"/>
</dbReference>
<keyword evidence="1" id="KW-0472">Membrane</keyword>
<dbReference type="STRING" id="1963862.B4O97_06050"/>
<reference evidence="4 5" key="1">
    <citation type="submission" date="2017-03" db="EMBL/GenBank/DDBJ databases">
        <title>Draft Genome sequence of Marispirochaeta sp. strain JC444.</title>
        <authorList>
            <person name="Shivani Y."/>
            <person name="Subhash Y."/>
            <person name="Sasikala C."/>
            <person name="Ramana C."/>
        </authorList>
    </citation>
    <scope>NUCLEOTIDE SEQUENCE [LARGE SCALE GENOMIC DNA]</scope>
    <source>
        <strain evidence="4 5">JC444</strain>
    </source>
</reference>
<dbReference type="InterPro" id="IPR055396">
    <property type="entry name" value="DUF7088"/>
</dbReference>
<name>A0A1Y1S0B2_9SPIO</name>
<sequence>MATKRSFDYSLLVIPLLLLAILVIVQVLSYRFTLRSDLTDRKLYSLSEKSLNVLRELDGSPLKATAFFLTDDYNRESTRDLLDQYRQSYTGFEFELVDPSKNPRLVEKYEVGSNGTIVLEYQGRETKVVSQEEESITNAIHRLAVDSTSVLYFLSGHGEKTPEEGFRELAGALQDEHYETRELLLLREDSIPDDADAIVIAGLREALSDHEIGLITEYFETGGNILFMADPYRRTGLEEYLAENGILLGIDTIVDERSQVMGGDYLFPIVSDYGRHSITESIDLITFFPIARSITVAEEKPEGTEISVLARTGADTWAEMDYEALGEGQTRFDPELDVPGPLTLGVALSREDSDGKGGGRMVIYGDSDFADDDYIDVSGNKDLIMNTFAWLTSDPSLIGIRSRDPSHTPIILTEGQTRAVFWLLIVLLPAMALIAGAGVWLVSRWKK</sequence>
<dbReference type="AlphaFoldDB" id="A0A1Y1S0B2"/>
<keyword evidence="1" id="KW-0812">Transmembrane</keyword>
<gene>
    <name evidence="4" type="ORF">B4O97_06050</name>
</gene>